<dbReference type="AlphaFoldDB" id="A0A6C0DU96"/>
<proteinExistence type="predicted"/>
<feature type="transmembrane region" description="Helical" evidence="1">
    <location>
        <begin position="115"/>
        <end position="135"/>
    </location>
</feature>
<protein>
    <submittedName>
        <fullName evidence="2">Uncharacterized protein</fullName>
    </submittedName>
</protein>
<evidence type="ECO:0000256" key="1">
    <source>
        <dbReference type="SAM" id="Phobius"/>
    </source>
</evidence>
<name>A0A6C0DU96_9ZZZZ</name>
<reference evidence="2" key="1">
    <citation type="journal article" date="2020" name="Nature">
        <title>Giant virus diversity and host interactions through global metagenomics.</title>
        <authorList>
            <person name="Schulz F."/>
            <person name="Roux S."/>
            <person name="Paez-Espino D."/>
            <person name="Jungbluth S."/>
            <person name="Walsh D.A."/>
            <person name="Denef V.J."/>
            <person name="McMahon K.D."/>
            <person name="Konstantinidis K.T."/>
            <person name="Eloe-Fadrosh E.A."/>
            <person name="Kyrpides N.C."/>
            <person name="Woyke T."/>
        </authorList>
    </citation>
    <scope>NUCLEOTIDE SEQUENCE</scope>
    <source>
        <strain evidence="2">GVMAG-M-3300023174-5</strain>
    </source>
</reference>
<dbReference type="EMBL" id="MN739672">
    <property type="protein sequence ID" value="QHT19950.1"/>
    <property type="molecule type" value="Genomic_DNA"/>
</dbReference>
<keyword evidence="1" id="KW-1133">Transmembrane helix</keyword>
<sequence>MNYAVAKSQIILKYKSQLPENLQKTYEEITNERTRIYYQGYVLGFILSLVIIGTNVYSEHKMLSTMSMICLVLATSFVTNYFYYILSPKKKWMLDYITTPDQTKAWLQMYRGMQVYYHTGLVLGIIAVGIFAHAFRAKK</sequence>
<feature type="transmembrane region" description="Helical" evidence="1">
    <location>
        <begin position="36"/>
        <end position="57"/>
    </location>
</feature>
<keyword evidence="1" id="KW-0472">Membrane</keyword>
<accession>A0A6C0DU96</accession>
<evidence type="ECO:0000313" key="2">
    <source>
        <dbReference type="EMBL" id="QHT19950.1"/>
    </source>
</evidence>
<feature type="transmembrane region" description="Helical" evidence="1">
    <location>
        <begin position="69"/>
        <end position="86"/>
    </location>
</feature>
<organism evidence="2">
    <name type="scientific">viral metagenome</name>
    <dbReference type="NCBI Taxonomy" id="1070528"/>
    <lineage>
        <taxon>unclassified sequences</taxon>
        <taxon>metagenomes</taxon>
        <taxon>organismal metagenomes</taxon>
    </lineage>
</organism>
<keyword evidence="1" id="KW-0812">Transmembrane</keyword>